<dbReference type="InterPro" id="IPR019448">
    <property type="entry name" value="NT-C2"/>
</dbReference>
<feature type="compositionally biased region" description="Polar residues" evidence="1">
    <location>
        <begin position="112"/>
        <end position="123"/>
    </location>
</feature>
<evidence type="ECO:0000313" key="3">
    <source>
        <dbReference type="EMBL" id="KAK8600369.1"/>
    </source>
</evidence>
<evidence type="ECO:0000256" key="1">
    <source>
        <dbReference type="SAM" id="MobiDB-lite"/>
    </source>
</evidence>
<reference evidence="3 4" key="1">
    <citation type="journal article" date="2024" name="G3 (Bethesda)">
        <title>Genome assembly of Hibiscus sabdariffa L. provides insights into metabolisms of medicinal natural products.</title>
        <authorList>
            <person name="Kim T."/>
        </authorList>
    </citation>
    <scope>NUCLEOTIDE SEQUENCE [LARGE SCALE GENOMIC DNA]</scope>
    <source>
        <strain evidence="3">TK-2024</strain>
        <tissue evidence="3">Old leaves</tissue>
    </source>
</reference>
<name>A0ABR2GBU9_9ROSI</name>
<feature type="region of interest" description="Disordered" evidence="1">
    <location>
        <begin position="109"/>
        <end position="150"/>
    </location>
</feature>
<comment type="caution">
    <text evidence="3">The sequence shown here is derived from an EMBL/GenBank/DDBJ whole genome shotgun (WGS) entry which is preliminary data.</text>
</comment>
<feature type="compositionally biased region" description="Low complexity" evidence="1">
    <location>
        <begin position="206"/>
        <end position="223"/>
    </location>
</feature>
<protein>
    <recommendedName>
        <fullName evidence="2">C2 NT-type domain-containing protein</fullName>
    </recommendedName>
</protein>
<gene>
    <name evidence="3" type="ORF">V6N12_050224</name>
</gene>
<organism evidence="3 4">
    <name type="scientific">Hibiscus sabdariffa</name>
    <name type="common">roselle</name>
    <dbReference type="NCBI Taxonomy" id="183260"/>
    <lineage>
        <taxon>Eukaryota</taxon>
        <taxon>Viridiplantae</taxon>
        <taxon>Streptophyta</taxon>
        <taxon>Embryophyta</taxon>
        <taxon>Tracheophyta</taxon>
        <taxon>Spermatophyta</taxon>
        <taxon>Magnoliopsida</taxon>
        <taxon>eudicotyledons</taxon>
        <taxon>Gunneridae</taxon>
        <taxon>Pentapetalae</taxon>
        <taxon>rosids</taxon>
        <taxon>malvids</taxon>
        <taxon>Malvales</taxon>
        <taxon>Malvaceae</taxon>
        <taxon>Malvoideae</taxon>
        <taxon>Hibiscus</taxon>
    </lineage>
</organism>
<dbReference type="Pfam" id="PF10358">
    <property type="entry name" value="NT-C2"/>
    <property type="match status" value="1"/>
</dbReference>
<dbReference type="PANTHER" id="PTHR47270:SF3">
    <property type="entry name" value="HYPOTETICAL PROTEIN"/>
    <property type="match status" value="1"/>
</dbReference>
<feature type="compositionally biased region" description="Polar residues" evidence="1">
    <location>
        <begin position="170"/>
        <end position="181"/>
    </location>
</feature>
<dbReference type="EMBL" id="JBBPBM010000001">
    <property type="protein sequence ID" value="KAK8600369.1"/>
    <property type="molecule type" value="Genomic_DNA"/>
</dbReference>
<dbReference type="PANTHER" id="PTHR47270">
    <property type="entry name" value="PROTEIN MLP1-LIKE"/>
    <property type="match status" value="1"/>
</dbReference>
<sequence>MGQVVFVDYRNGEWETMAKMSKAVVRNGICQWTKTLSESIWVPKIEAEDCLFKLLVATGSARSSILGEATVNMACYLNSTAIVPVLLPLKKMQPWDSFAGLAMDYFKDNEPKQTSSQEGNNTEHPPDLSLSSDDMENLTAKTTESSPRPDFVLAPFQEEFVNREASFSASDSHCSYDSTESCIGRKRSSPLSNLNGEMEKQDAPTSHSDPSSFVSQSSSSDNK</sequence>
<accession>A0ABR2GBU9</accession>
<evidence type="ECO:0000313" key="4">
    <source>
        <dbReference type="Proteomes" id="UP001472677"/>
    </source>
</evidence>
<dbReference type="Proteomes" id="UP001472677">
    <property type="component" value="Unassembled WGS sequence"/>
</dbReference>
<feature type="region of interest" description="Disordered" evidence="1">
    <location>
        <begin position="170"/>
        <end position="223"/>
    </location>
</feature>
<proteinExistence type="predicted"/>
<feature type="domain" description="C2 NT-type" evidence="2">
    <location>
        <begin position="3"/>
        <end position="91"/>
    </location>
</feature>
<keyword evidence="4" id="KW-1185">Reference proteome</keyword>
<evidence type="ECO:0000259" key="2">
    <source>
        <dbReference type="Pfam" id="PF10358"/>
    </source>
</evidence>